<dbReference type="InterPro" id="IPR014198">
    <property type="entry name" value="Spore_III_AB"/>
</dbReference>
<name>A0A0D8IDS1_9CLOT</name>
<dbReference type="Pfam" id="PF09548">
    <property type="entry name" value="Spore_III_AB"/>
    <property type="match status" value="1"/>
</dbReference>
<evidence type="ECO:0000313" key="2">
    <source>
        <dbReference type="Proteomes" id="UP000035704"/>
    </source>
</evidence>
<dbReference type="Proteomes" id="UP000035704">
    <property type="component" value="Chromosome"/>
</dbReference>
<dbReference type="EMBL" id="CP009687">
    <property type="protein sequence ID" value="AKL95291.1"/>
    <property type="molecule type" value="Genomic_DNA"/>
</dbReference>
<dbReference type="RefSeq" id="WP_044823988.1">
    <property type="nucleotide sequence ID" value="NZ_CP009687.1"/>
</dbReference>
<accession>A0A0D8IDS1</accession>
<dbReference type="PATRIC" id="fig|84022.5.peg.3300"/>
<sequence>MVIKLIISFIIIGCSSLIGIIYANTFIERTKLLASVLSTLQMLETEIVFSATPLPELLSKVARKSRTEMGRILENTAEILRRNEGYLFPEAWKKAIEGVGDETVFAKEDLDLLLNLGNTLGISDTSDQVKHIRLTMEEIKRNYELSIIVQSKSVRLYRNLGFLVGITIVIVFF</sequence>
<proteinExistence type="predicted"/>
<organism evidence="1 2">
    <name type="scientific">Clostridium aceticum</name>
    <dbReference type="NCBI Taxonomy" id="84022"/>
    <lineage>
        <taxon>Bacteria</taxon>
        <taxon>Bacillati</taxon>
        <taxon>Bacillota</taxon>
        <taxon>Clostridia</taxon>
        <taxon>Eubacteriales</taxon>
        <taxon>Clostridiaceae</taxon>
        <taxon>Clostridium</taxon>
    </lineage>
</organism>
<dbReference type="PIRSF" id="PIRSF021435">
    <property type="entry name" value="SpoIIIAB"/>
    <property type="match status" value="1"/>
</dbReference>
<dbReference type="AlphaFoldDB" id="A0A0D8IDS1"/>
<dbReference type="KEGG" id="cace:CACET_c18430"/>
<evidence type="ECO:0000313" key="1">
    <source>
        <dbReference type="EMBL" id="AKL95291.1"/>
    </source>
</evidence>
<dbReference type="OrthoDB" id="1957909at2"/>
<protein>
    <submittedName>
        <fullName evidence="1">Stage III sporulation protein AB</fullName>
    </submittedName>
</protein>
<dbReference type="STRING" id="84022.CACET_c18430"/>
<dbReference type="NCBIfam" id="TIGR02833">
    <property type="entry name" value="spore_III_AB"/>
    <property type="match status" value="1"/>
</dbReference>
<reference evidence="1 2" key="1">
    <citation type="submission" date="2014-10" db="EMBL/GenBank/DDBJ databases">
        <title>Genome sequence of Clostridium aceticum DSM 1496.</title>
        <authorList>
            <person name="Poehlein A."/>
            <person name="Schiel-Bengelsdorf B."/>
            <person name="Gottschalk G."/>
            <person name="Duerre P."/>
            <person name="Daniel R."/>
        </authorList>
    </citation>
    <scope>NUCLEOTIDE SEQUENCE [LARGE SCALE GENOMIC DNA]</scope>
    <source>
        <strain evidence="1 2">DSM 1496</strain>
    </source>
</reference>
<gene>
    <name evidence="1" type="primary">spoIIIAB</name>
    <name evidence="1" type="ORF">CACET_c18430</name>
</gene>
<keyword evidence="2" id="KW-1185">Reference proteome</keyword>